<dbReference type="Pfam" id="PF13649">
    <property type="entry name" value="Methyltransf_25"/>
    <property type="match status" value="1"/>
</dbReference>
<proteinExistence type="predicted"/>
<evidence type="ECO:0000259" key="1">
    <source>
        <dbReference type="Pfam" id="PF13649"/>
    </source>
</evidence>
<organism evidence="2 3">
    <name type="scientific">Mesorhizobium plurifarium</name>
    <dbReference type="NCBI Taxonomy" id="69974"/>
    <lineage>
        <taxon>Bacteria</taxon>
        <taxon>Pseudomonadati</taxon>
        <taxon>Pseudomonadota</taxon>
        <taxon>Alphaproteobacteria</taxon>
        <taxon>Hyphomicrobiales</taxon>
        <taxon>Phyllobacteriaceae</taxon>
        <taxon>Mesorhizobium</taxon>
    </lineage>
</organism>
<dbReference type="AlphaFoldDB" id="A0A090EIL1"/>
<dbReference type="SUPFAM" id="SSF53335">
    <property type="entry name" value="S-adenosyl-L-methionine-dependent methyltransferases"/>
    <property type="match status" value="1"/>
</dbReference>
<accession>A0A090EIL1</accession>
<sequence>MDAGFVYDKVWANNYSEFARAHGRMVDVVETVDFLEEHCSGGRALELGIGDGRVAIPLSERGVSVEGIDNSDSMLEVLAKRTELVKAWRADIANFRSEQRYSLIYCVYNTFKALFTREAQLACLRCAAEVLDVQGFLVIELDVPALQGFVNGQKTTTIFVDNENTILNTHVHDPLNQNLVSSLLWFSGTSVRRLPHRARYVYHQELDTMAECVGLELAERWGDWGRSAFAEGSNRHISVYRRTN</sequence>
<protein>
    <recommendedName>
        <fullName evidence="1">Methyltransferase domain-containing protein</fullName>
    </recommendedName>
</protein>
<dbReference type="Proteomes" id="UP000046373">
    <property type="component" value="Unassembled WGS sequence"/>
</dbReference>
<evidence type="ECO:0000313" key="3">
    <source>
        <dbReference type="Proteomes" id="UP000046373"/>
    </source>
</evidence>
<gene>
    <name evidence="2" type="ORF">MPLDJ20_130071</name>
</gene>
<dbReference type="Gene3D" id="3.40.50.150">
    <property type="entry name" value="Vaccinia Virus protein VP39"/>
    <property type="match status" value="1"/>
</dbReference>
<evidence type="ECO:0000313" key="2">
    <source>
        <dbReference type="EMBL" id="CDX30551.1"/>
    </source>
</evidence>
<name>A0A090EIL1_MESPL</name>
<dbReference type="EMBL" id="CCNB01000005">
    <property type="protein sequence ID" value="CDX30551.1"/>
    <property type="molecule type" value="Genomic_DNA"/>
</dbReference>
<reference evidence="2 3" key="1">
    <citation type="submission" date="2014-08" db="EMBL/GenBank/DDBJ databases">
        <authorList>
            <person name="Moulin Lionel"/>
        </authorList>
    </citation>
    <scope>NUCLEOTIDE SEQUENCE [LARGE SCALE GENOMIC DNA]</scope>
</reference>
<dbReference type="InterPro" id="IPR029063">
    <property type="entry name" value="SAM-dependent_MTases_sf"/>
</dbReference>
<dbReference type="GeneID" id="31888880"/>
<feature type="domain" description="Methyltransferase" evidence="1">
    <location>
        <begin position="45"/>
        <end position="135"/>
    </location>
</feature>
<dbReference type="CDD" id="cd02440">
    <property type="entry name" value="AdoMet_MTases"/>
    <property type="match status" value="1"/>
</dbReference>
<dbReference type="InterPro" id="IPR041698">
    <property type="entry name" value="Methyltransf_25"/>
</dbReference>